<evidence type="ECO:0000256" key="1">
    <source>
        <dbReference type="SAM" id="MobiDB-lite"/>
    </source>
</evidence>
<gene>
    <name evidence="2" type="ORF">Pmar_PMAR013746</name>
</gene>
<dbReference type="GeneID" id="9040864"/>
<dbReference type="InParanoid" id="C5LY67"/>
<dbReference type="Proteomes" id="UP000007800">
    <property type="component" value="Unassembled WGS sequence"/>
</dbReference>
<feature type="region of interest" description="Disordered" evidence="1">
    <location>
        <begin position="46"/>
        <end position="66"/>
    </location>
</feature>
<organism evidence="3">
    <name type="scientific">Perkinsus marinus (strain ATCC 50983 / TXsc)</name>
    <dbReference type="NCBI Taxonomy" id="423536"/>
    <lineage>
        <taxon>Eukaryota</taxon>
        <taxon>Sar</taxon>
        <taxon>Alveolata</taxon>
        <taxon>Perkinsozoa</taxon>
        <taxon>Perkinsea</taxon>
        <taxon>Perkinsida</taxon>
        <taxon>Perkinsidae</taxon>
        <taxon>Perkinsus</taxon>
    </lineage>
</organism>
<evidence type="ECO:0000313" key="2">
    <source>
        <dbReference type="EMBL" id="EEQ98397.1"/>
    </source>
</evidence>
<dbReference type="RefSeq" id="XP_002765680.1">
    <property type="nucleotide sequence ID" value="XM_002765634.1"/>
</dbReference>
<sequence length="164" mass="18197">MPHTRHISSVLARNFKEGPVVQDIRRIVNMCHRRCDGGVTGHVRENTVLTGHDNRPRQSSDGARPSPQLQVIAFTSRKPIWTVHTIVSRFDTISTMKLRGCSVELHRRSGANGRHSSGLPKELICPALRLSEAASGRSNAALKNCQTKLSRITTSSNAEQLREK</sequence>
<evidence type="ECO:0000313" key="3">
    <source>
        <dbReference type="Proteomes" id="UP000007800"/>
    </source>
</evidence>
<protein>
    <submittedName>
        <fullName evidence="2">Uncharacterized protein</fullName>
    </submittedName>
</protein>
<dbReference type="AlphaFoldDB" id="C5LY67"/>
<name>C5LY67_PERM5</name>
<dbReference type="EMBL" id="GG686772">
    <property type="protein sequence ID" value="EEQ98397.1"/>
    <property type="molecule type" value="Genomic_DNA"/>
</dbReference>
<reference evidence="2 3" key="1">
    <citation type="submission" date="2008-07" db="EMBL/GenBank/DDBJ databases">
        <authorList>
            <person name="El-Sayed N."/>
            <person name="Caler E."/>
            <person name="Inman J."/>
            <person name="Amedeo P."/>
            <person name="Hass B."/>
            <person name="Wortman J."/>
        </authorList>
    </citation>
    <scope>NUCLEOTIDE SEQUENCE [LARGE SCALE GENOMIC DNA]</scope>
    <source>
        <strain evidence="3">ATCC 50983 / TXsc</strain>
    </source>
</reference>
<proteinExistence type="predicted"/>
<keyword evidence="3" id="KW-1185">Reference proteome</keyword>
<accession>C5LY67</accession>